<dbReference type="GO" id="GO:0050611">
    <property type="term" value="F:arsenate reductase (azurin) activity"/>
    <property type="evidence" value="ECO:0007669"/>
    <property type="project" value="UniProtKB-EC"/>
</dbReference>
<keyword evidence="7" id="KW-0472">Membrane</keyword>
<dbReference type="InterPro" id="IPR036922">
    <property type="entry name" value="Rieske_2Fe-2S_sf"/>
</dbReference>
<dbReference type="OrthoDB" id="9802613at2"/>
<dbReference type="PANTHER" id="PTHR10134">
    <property type="entry name" value="CYTOCHROME B-C1 COMPLEX SUBUNIT RIESKE, MITOCHONDRIAL"/>
    <property type="match status" value="1"/>
</dbReference>
<dbReference type="EMBL" id="SJPY01000001">
    <property type="protein sequence ID" value="TWU45860.1"/>
    <property type="molecule type" value="Genomic_DNA"/>
</dbReference>
<sequence length="177" mass="20423">MNNEPLHRFPDGRSEAEQPKWRQDFPIDVEADEYGARRDFTKFMVLTSFAFAFGQFWIVLQSLFRVKKTEEKQIAMVDDMKVGQAKTFHYPTDRDPCLLIRQTAETFVAYSNQCTHLMCPVRPDVKNDRLHCPCHEGYFEASTGRPLAGPPRRPLPKIQLRIADGIVYATAVELRTS</sequence>
<reference evidence="9 10" key="1">
    <citation type="submission" date="2019-02" db="EMBL/GenBank/DDBJ databases">
        <title>Deep-cultivation of Planctomycetes and their phenomic and genomic characterization uncovers novel biology.</title>
        <authorList>
            <person name="Wiegand S."/>
            <person name="Jogler M."/>
            <person name="Boedeker C."/>
            <person name="Pinto D."/>
            <person name="Vollmers J."/>
            <person name="Rivas-Marin E."/>
            <person name="Kohn T."/>
            <person name="Peeters S.H."/>
            <person name="Heuer A."/>
            <person name="Rast P."/>
            <person name="Oberbeckmann S."/>
            <person name="Bunk B."/>
            <person name="Jeske O."/>
            <person name="Meyerdierks A."/>
            <person name="Storesund J.E."/>
            <person name="Kallscheuer N."/>
            <person name="Luecker S."/>
            <person name="Lage O.M."/>
            <person name="Pohl T."/>
            <person name="Merkel B.J."/>
            <person name="Hornburger P."/>
            <person name="Mueller R.-W."/>
            <person name="Bruemmer F."/>
            <person name="Labrenz M."/>
            <person name="Spormann A.M."/>
            <person name="Op Den Camp H."/>
            <person name="Overmann J."/>
            <person name="Amann R."/>
            <person name="Jetten M.S.M."/>
            <person name="Mascher T."/>
            <person name="Medema M.H."/>
            <person name="Devos D.P."/>
            <person name="Kaster A.-K."/>
            <person name="Ovreas L."/>
            <person name="Rohde M."/>
            <person name="Galperin M.Y."/>
            <person name="Jogler C."/>
        </authorList>
    </citation>
    <scope>NUCLEOTIDE SEQUENCE [LARGE SCALE GENOMIC DNA]</scope>
    <source>
        <strain evidence="9 10">Q31b</strain>
    </source>
</reference>
<protein>
    <submittedName>
        <fullName evidence="9">Arsenite oxidase subunit AioB</fullName>
        <ecNumber evidence="9">1.20.9.1</ecNumber>
    </submittedName>
</protein>
<dbReference type="InterPro" id="IPR017941">
    <property type="entry name" value="Rieske_2Fe-2S"/>
</dbReference>
<evidence type="ECO:0000256" key="1">
    <source>
        <dbReference type="ARBA" id="ARBA00022714"/>
    </source>
</evidence>
<gene>
    <name evidence="9" type="primary">aioB</name>
    <name evidence="9" type="ORF">Q31b_10360</name>
</gene>
<dbReference type="Pfam" id="PF00355">
    <property type="entry name" value="Rieske"/>
    <property type="match status" value="1"/>
</dbReference>
<dbReference type="EC" id="1.20.9.1" evidence="9"/>
<evidence type="ECO:0000256" key="7">
    <source>
        <dbReference type="SAM" id="Phobius"/>
    </source>
</evidence>
<keyword evidence="10" id="KW-1185">Reference proteome</keyword>
<keyword evidence="7" id="KW-0812">Transmembrane</keyword>
<proteinExistence type="predicted"/>
<feature type="domain" description="Rieske" evidence="8">
    <location>
        <begin position="72"/>
        <end position="169"/>
    </location>
</feature>
<feature type="region of interest" description="Disordered" evidence="6">
    <location>
        <begin position="1"/>
        <end position="20"/>
    </location>
</feature>
<dbReference type="Gene3D" id="2.102.10.10">
    <property type="entry name" value="Rieske [2Fe-2S] iron-sulphur domain"/>
    <property type="match status" value="1"/>
</dbReference>
<dbReference type="Proteomes" id="UP000315471">
    <property type="component" value="Unassembled WGS sequence"/>
</dbReference>
<keyword evidence="9" id="KW-0560">Oxidoreductase</keyword>
<keyword evidence="3" id="KW-0408">Iron</keyword>
<dbReference type="GO" id="GO:0051537">
    <property type="term" value="F:2 iron, 2 sulfur cluster binding"/>
    <property type="evidence" value="ECO:0007669"/>
    <property type="project" value="UniProtKB-KW"/>
</dbReference>
<dbReference type="GO" id="GO:0046872">
    <property type="term" value="F:metal ion binding"/>
    <property type="evidence" value="ECO:0007669"/>
    <property type="project" value="UniProtKB-KW"/>
</dbReference>
<dbReference type="AlphaFoldDB" id="A0A5C6EAT4"/>
<evidence type="ECO:0000256" key="5">
    <source>
        <dbReference type="ARBA" id="ARBA00023157"/>
    </source>
</evidence>
<evidence type="ECO:0000256" key="4">
    <source>
        <dbReference type="ARBA" id="ARBA00023014"/>
    </source>
</evidence>
<organism evidence="9 10">
    <name type="scientific">Novipirellula aureliae</name>
    <dbReference type="NCBI Taxonomy" id="2527966"/>
    <lineage>
        <taxon>Bacteria</taxon>
        <taxon>Pseudomonadati</taxon>
        <taxon>Planctomycetota</taxon>
        <taxon>Planctomycetia</taxon>
        <taxon>Pirellulales</taxon>
        <taxon>Pirellulaceae</taxon>
        <taxon>Novipirellula</taxon>
    </lineage>
</organism>
<dbReference type="RefSeq" id="WP_146598487.1">
    <property type="nucleotide sequence ID" value="NZ_SJPY01000001.1"/>
</dbReference>
<evidence type="ECO:0000256" key="6">
    <source>
        <dbReference type="SAM" id="MobiDB-lite"/>
    </source>
</evidence>
<dbReference type="SUPFAM" id="SSF50022">
    <property type="entry name" value="ISP domain"/>
    <property type="match status" value="1"/>
</dbReference>
<evidence type="ECO:0000313" key="9">
    <source>
        <dbReference type="EMBL" id="TWU45860.1"/>
    </source>
</evidence>
<keyword evidence="4" id="KW-0411">Iron-sulfur</keyword>
<evidence type="ECO:0000313" key="10">
    <source>
        <dbReference type="Proteomes" id="UP000315471"/>
    </source>
</evidence>
<dbReference type="InterPro" id="IPR014349">
    <property type="entry name" value="Rieske_Fe-S_prot"/>
</dbReference>
<accession>A0A5C6EAT4</accession>
<comment type="caution">
    <text evidence="9">The sequence shown here is derived from an EMBL/GenBank/DDBJ whole genome shotgun (WGS) entry which is preliminary data.</text>
</comment>
<evidence type="ECO:0000259" key="8">
    <source>
        <dbReference type="PROSITE" id="PS51296"/>
    </source>
</evidence>
<evidence type="ECO:0000256" key="3">
    <source>
        <dbReference type="ARBA" id="ARBA00023004"/>
    </source>
</evidence>
<keyword evidence="1" id="KW-0001">2Fe-2S</keyword>
<dbReference type="PROSITE" id="PS51296">
    <property type="entry name" value="RIESKE"/>
    <property type="match status" value="1"/>
</dbReference>
<name>A0A5C6EAT4_9BACT</name>
<evidence type="ECO:0000256" key="2">
    <source>
        <dbReference type="ARBA" id="ARBA00022723"/>
    </source>
</evidence>
<keyword evidence="7" id="KW-1133">Transmembrane helix</keyword>
<dbReference type="CDD" id="cd03467">
    <property type="entry name" value="Rieske"/>
    <property type="match status" value="1"/>
</dbReference>
<feature type="transmembrane region" description="Helical" evidence="7">
    <location>
        <begin position="43"/>
        <end position="64"/>
    </location>
</feature>
<keyword evidence="5" id="KW-1015">Disulfide bond</keyword>
<keyword evidence="2" id="KW-0479">Metal-binding</keyword>